<feature type="chain" id="PRO_5046910604" description="Lipocalin-like domain-containing protein" evidence="1">
    <location>
        <begin position="22"/>
        <end position="229"/>
    </location>
</feature>
<sequence length="229" mass="26660">MKTRLIIFLSIILTVSLSANAQSVVGFWTVDQVKVGDKNLTPVAKWFKYHIDHTYQAGNGWTQNDIGTWEYDKEKNEFLPESKNGKDEYGPFKVSFSGEKMTWERMEDGMHVTVSLSEITEMPMSPKDSIAGSWELISVIKNDEDITTSYDPENKETILIRWTETYRKTNPDGSQSFGFWHMDAHDPEFHLIDFNREVDFQVFIISFKDNLVVMKSKKDKDMTLTYKRK</sequence>
<feature type="signal peptide" evidence="1">
    <location>
        <begin position="1"/>
        <end position="21"/>
    </location>
</feature>
<keyword evidence="1" id="KW-0732">Signal</keyword>
<keyword evidence="3" id="KW-1185">Reference proteome</keyword>
<dbReference type="RefSeq" id="WP_377068601.1">
    <property type="nucleotide sequence ID" value="NZ_JBHSJJ010000020.1"/>
</dbReference>
<dbReference type="EMBL" id="JBHSJJ010000020">
    <property type="protein sequence ID" value="MFC4874597.1"/>
    <property type="molecule type" value="Genomic_DNA"/>
</dbReference>
<reference evidence="3" key="1">
    <citation type="journal article" date="2019" name="Int. J. Syst. Evol. Microbiol.">
        <title>The Global Catalogue of Microorganisms (GCM) 10K type strain sequencing project: providing services to taxonomists for standard genome sequencing and annotation.</title>
        <authorList>
            <consortium name="The Broad Institute Genomics Platform"/>
            <consortium name="The Broad Institute Genome Sequencing Center for Infectious Disease"/>
            <person name="Wu L."/>
            <person name="Ma J."/>
        </authorList>
    </citation>
    <scope>NUCLEOTIDE SEQUENCE [LARGE SCALE GENOMIC DNA]</scope>
    <source>
        <strain evidence="3">CGMCC 4.7466</strain>
    </source>
</reference>
<evidence type="ECO:0000313" key="2">
    <source>
        <dbReference type="EMBL" id="MFC4874597.1"/>
    </source>
</evidence>
<dbReference type="Proteomes" id="UP001595818">
    <property type="component" value="Unassembled WGS sequence"/>
</dbReference>
<evidence type="ECO:0000313" key="3">
    <source>
        <dbReference type="Proteomes" id="UP001595818"/>
    </source>
</evidence>
<proteinExistence type="predicted"/>
<gene>
    <name evidence="2" type="ORF">ACFPFU_23035</name>
</gene>
<comment type="caution">
    <text evidence="2">The sequence shown here is derived from an EMBL/GenBank/DDBJ whole genome shotgun (WGS) entry which is preliminary data.</text>
</comment>
<accession>A0ABV9T780</accession>
<evidence type="ECO:0000256" key="1">
    <source>
        <dbReference type="SAM" id="SignalP"/>
    </source>
</evidence>
<protein>
    <recommendedName>
        <fullName evidence="4">Lipocalin-like domain-containing protein</fullName>
    </recommendedName>
</protein>
<evidence type="ECO:0008006" key="4">
    <source>
        <dbReference type="Google" id="ProtNLM"/>
    </source>
</evidence>
<name>A0ABV9T780_9BACT</name>
<organism evidence="2 3">
    <name type="scientific">Negadavirga shengliensis</name>
    <dbReference type="NCBI Taxonomy" id="1389218"/>
    <lineage>
        <taxon>Bacteria</taxon>
        <taxon>Pseudomonadati</taxon>
        <taxon>Bacteroidota</taxon>
        <taxon>Cytophagia</taxon>
        <taxon>Cytophagales</taxon>
        <taxon>Cyclobacteriaceae</taxon>
        <taxon>Negadavirga</taxon>
    </lineage>
</organism>